<evidence type="ECO:0000256" key="7">
    <source>
        <dbReference type="ARBA" id="ARBA00025748"/>
    </source>
</evidence>
<keyword evidence="12" id="KW-0175">Coiled coil</keyword>
<keyword evidence="6 9" id="KW-0539">Nucleus</keyword>
<evidence type="ECO:0000256" key="8">
    <source>
        <dbReference type="ARBA" id="ARBA00037260"/>
    </source>
</evidence>
<keyword evidence="3 9" id="KW-0238">DNA-binding</keyword>
<evidence type="ECO:0000256" key="10">
    <source>
        <dbReference type="RuleBase" id="RU000682"/>
    </source>
</evidence>
<evidence type="ECO:0000256" key="13">
    <source>
        <dbReference type="SAM" id="MobiDB-lite"/>
    </source>
</evidence>
<organism evidence="15 16">
    <name type="scientific">Aegilops tauschii subsp. strangulata</name>
    <name type="common">Goatgrass</name>
    <dbReference type="NCBI Taxonomy" id="200361"/>
    <lineage>
        <taxon>Eukaryota</taxon>
        <taxon>Viridiplantae</taxon>
        <taxon>Streptophyta</taxon>
        <taxon>Embryophyta</taxon>
        <taxon>Tracheophyta</taxon>
        <taxon>Spermatophyta</taxon>
        <taxon>Magnoliopsida</taxon>
        <taxon>Liliopsida</taxon>
        <taxon>Poales</taxon>
        <taxon>Poaceae</taxon>
        <taxon>BOP clade</taxon>
        <taxon>Pooideae</taxon>
        <taxon>Triticodae</taxon>
        <taxon>Triticeae</taxon>
        <taxon>Triticinae</taxon>
        <taxon>Aegilops</taxon>
    </lineage>
</organism>
<dbReference type="InterPro" id="IPR000047">
    <property type="entry name" value="HTH_motif"/>
</dbReference>
<evidence type="ECO:0000256" key="9">
    <source>
        <dbReference type="PROSITE-ProRule" id="PRU00108"/>
    </source>
</evidence>
<dbReference type="Gramene" id="AET2Gv20868600.4">
    <property type="protein sequence ID" value="AET2Gv20868600.4"/>
    <property type="gene ID" value="AET2Gv20868600"/>
</dbReference>
<evidence type="ECO:0000313" key="15">
    <source>
        <dbReference type="EnsemblPlants" id="AET2Gv20868600.4"/>
    </source>
</evidence>
<name>A0A453CJN7_AEGTS</name>
<reference evidence="15" key="3">
    <citation type="journal article" date="2017" name="Nature">
        <title>Genome sequence of the progenitor of the wheat D genome Aegilops tauschii.</title>
        <authorList>
            <person name="Luo M.C."/>
            <person name="Gu Y.Q."/>
            <person name="Puiu D."/>
            <person name="Wang H."/>
            <person name="Twardziok S.O."/>
            <person name="Deal K.R."/>
            <person name="Huo N."/>
            <person name="Zhu T."/>
            <person name="Wang L."/>
            <person name="Wang Y."/>
            <person name="McGuire P.E."/>
            <person name="Liu S."/>
            <person name="Long H."/>
            <person name="Ramasamy R.K."/>
            <person name="Rodriguez J.C."/>
            <person name="Van S.L."/>
            <person name="Yuan L."/>
            <person name="Wang Z."/>
            <person name="Xia Z."/>
            <person name="Xiao L."/>
            <person name="Anderson O.D."/>
            <person name="Ouyang S."/>
            <person name="Liang Y."/>
            <person name="Zimin A.V."/>
            <person name="Pertea G."/>
            <person name="Qi P."/>
            <person name="Bennetzen J.L."/>
            <person name="Dai X."/>
            <person name="Dawson M.W."/>
            <person name="Muller H.G."/>
            <person name="Kugler K."/>
            <person name="Rivarola-Duarte L."/>
            <person name="Spannagl M."/>
            <person name="Mayer K.F.X."/>
            <person name="Lu F.H."/>
            <person name="Bevan M.W."/>
            <person name="Leroy P."/>
            <person name="Li P."/>
            <person name="You F.M."/>
            <person name="Sun Q."/>
            <person name="Liu Z."/>
            <person name="Lyons E."/>
            <person name="Wicker T."/>
            <person name="Salzberg S.L."/>
            <person name="Devos K.M."/>
            <person name="Dvorak J."/>
        </authorList>
    </citation>
    <scope>NUCLEOTIDE SEQUENCE [LARGE SCALE GENOMIC DNA]</scope>
    <source>
        <strain evidence="15">cv. AL8/78</strain>
    </source>
</reference>
<comment type="similarity">
    <text evidence="7 11">Belongs to the HD-ZIP homeobox family. Class I subfamily.</text>
</comment>
<dbReference type="PANTHER" id="PTHR24326">
    <property type="entry name" value="HOMEOBOX-LEUCINE ZIPPER PROTEIN"/>
    <property type="match status" value="1"/>
</dbReference>
<dbReference type="SMART" id="SM00389">
    <property type="entry name" value="HOX"/>
    <property type="match status" value="1"/>
</dbReference>
<evidence type="ECO:0000256" key="1">
    <source>
        <dbReference type="ARBA" id="ARBA00004123"/>
    </source>
</evidence>
<dbReference type="PRINTS" id="PR00031">
    <property type="entry name" value="HTHREPRESSR"/>
</dbReference>
<feature type="coiled-coil region" evidence="12">
    <location>
        <begin position="117"/>
        <end position="144"/>
    </location>
</feature>
<reference evidence="15" key="4">
    <citation type="submission" date="2019-03" db="UniProtKB">
        <authorList>
            <consortium name="EnsemblPlants"/>
        </authorList>
    </citation>
    <scope>IDENTIFICATION</scope>
</reference>
<dbReference type="Pfam" id="PF02183">
    <property type="entry name" value="HALZ"/>
    <property type="match status" value="1"/>
</dbReference>
<dbReference type="Pfam" id="PF00046">
    <property type="entry name" value="Homeodomain"/>
    <property type="match status" value="1"/>
</dbReference>
<proteinExistence type="inferred from homology"/>
<dbReference type="GO" id="GO:0043565">
    <property type="term" value="F:sequence-specific DNA binding"/>
    <property type="evidence" value="ECO:0007669"/>
    <property type="project" value="InterPro"/>
</dbReference>
<dbReference type="GO" id="GO:0000981">
    <property type="term" value="F:DNA-binding transcription factor activity, RNA polymerase II-specific"/>
    <property type="evidence" value="ECO:0007669"/>
    <property type="project" value="UniProtKB-UniRule"/>
</dbReference>
<dbReference type="Gene3D" id="1.10.10.60">
    <property type="entry name" value="Homeodomain-like"/>
    <property type="match status" value="1"/>
</dbReference>
<dbReference type="PROSITE" id="PS00027">
    <property type="entry name" value="HOMEOBOX_1"/>
    <property type="match status" value="1"/>
</dbReference>
<dbReference type="AlphaFoldDB" id="A0A453CJN7"/>
<keyword evidence="5 11" id="KW-0804">Transcription</keyword>
<dbReference type="InterPro" id="IPR003106">
    <property type="entry name" value="Leu_zip_homeo"/>
</dbReference>
<feature type="region of interest" description="Disordered" evidence="13">
    <location>
        <begin position="163"/>
        <end position="187"/>
    </location>
</feature>
<reference evidence="16" key="2">
    <citation type="journal article" date="2017" name="Nat. Plants">
        <title>The Aegilops tauschii genome reveals multiple impacts of transposons.</title>
        <authorList>
            <person name="Zhao G."/>
            <person name="Zou C."/>
            <person name="Li K."/>
            <person name="Wang K."/>
            <person name="Li T."/>
            <person name="Gao L."/>
            <person name="Zhang X."/>
            <person name="Wang H."/>
            <person name="Yang Z."/>
            <person name="Liu X."/>
            <person name="Jiang W."/>
            <person name="Mao L."/>
            <person name="Kong X."/>
            <person name="Jiao Y."/>
            <person name="Jia J."/>
        </authorList>
    </citation>
    <scope>NUCLEOTIDE SEQUENCE [LARGE SCALE GENOMIC DNA]</scope>
    <source>
        <strain evidence="16">cv. AL8/78</strain>
    </source>
</reference>
<evidence type="ECO:0000256" key="3">
    <source>
        <dbReference type="ARBA" id="ARBA00023125"/>
    </source>
</evidence>
<dbReference type="InterPro" id="IPR017970">
    <property type="entry name" value="Homeobox_CS"/>
</dbReference>
<evidence type="ECO:0000313" key="16">
    <source>
        <dbReference type="Proteomes" id="UP000015105"/>
    </source>
</evidence>
<reference evidence="16" key="1">
    <citation type="journal article" date="2014" name="Science">
        <title>Ancient hybridizations among the ancestral genomes of bread wheat.</title>
        <authorList>
            <consortium name="International Wheat Genome Sequencing Consortium,"/>
            <person name="Marcussen T."/>
            <person name="Sandve S.R."/>
            <person name="Heier L."/>
            <person name="Spannagl M."/>
            <person name="Pfeifer M."/>
            <person name="Jakobsen K.S."/>
            <person name="Wulff B.B."/>
            <person name="Steuernagel B."/>
            <person name="Mayer K.F."/>
            <person name="Olsen O.A."/>
        </authorList>
    </citation>
    <scope>NUCLEOTIDE SEQUENCE [LARGE SCALE GENOMIC DNA]</scope>
    <source>
        <strain evidence="16">cv. AL8/78</strain>
    </source>
</reference>
<evidence type="ECO:0000256" key="6">
    <source>
        <dbReference type="ARBA" id="ARBA00023242"/>
    </source>
</evidence>
<reference evidence="15" key="5">
    <citation type="journal article" date="2021" name="G3 (Bethesda)">
        <title>Aegilops tauschii genome assembly Aet v5.0 features greater sequence contiguity and improved annotation.</title>
        <authorList>
            <person name="Wang L."/>
            <person name="Zhu T."/>
            <person name="Rodriguez J.C."/>
            <person name="Deal K.R."/>
            <person name="Dubcovsky J."/>
            <person name="McGuire P.E."/>
            <person name="Lux T."/>
            <person name="Spannagl M."/>
            <person name="Mayer K.F.X."/>
            <person name="Baldrich P."/>
            <person name="Meyers B.C."/>
            <person name="Huo N."/>
            <person name="Gu Y.Q."/>
            <person name="Zhou H."/>
            <person name="Devos K.M."/>
            <person name="Bennetzen J.L."/>
            <person name="Unver T."/>
            <person name="Budak H."/>
            <person name="Gulick P.J."/>
            <person name="Galiba G."/>
            <person name="Kalapos B."/>
            <person name="Nelson D.R."/>
            <person name="Li P."/>
            <person name="You F.M."/>
            <person name="Luo M.C."/>
            <person name="Dvorak J."/>
        </authorList>
    </citation>
    <scope>NUCLEOTIDE SEQUENCE [LARGE SCALE GENOMIC DNA]</scope>
    <source>
        <strain evidence="15">cv. AL8/78</strain>
    </source>
</reference>
<dbReference type="EnsemblPlants" id="AET2Gv20868600.4">
    <property type="protein sequence ID" value="AET2Gv20868600.4"/>
    <property type="gene ID" value="AET2Gv20868600"/>
</dbReference>
<evidence type="ECO:0000256" key="2">
    <source>
        <dbReference type="ARBA" id="ARBA00023015"/>
    </source>
</evidence>
<keyword evidence="2 11" id="KW-0805">Transcription regulation</keyword>
<keyword evidence="4 9" id="KW-0371">Homeobox</keyword>
<dbReference type="Proteomes" id="UP000015105">
    <property type="component" value="Chromosome 2D"/>
</dbReference>
<comment type="function">
    <text evidence="8">Probable transcription factor.</text>
</comment>
<protein>
    <recommendedName>
        <fullName evidence="11">Homeobox-leucine zipper protein</fullName>
    </recommendedName>
    <alternativeName>
        <fullName evidence="11">HD-ZIP protein</fullName>
    </alternativeName>
    <alternativeName>
        <fullName evidence="11">Homeodomain transcription factor</fullName>
    </alternativeName>
</protein>
<feature type="DNA-binding region" description="Homeobox" evidence="9">
    <location>
        <begin position="52"/>
        <end position="112"/>
    </location>
</feature>
<comment type="subcellular location">
    <subcellularLocation>
        <location evidence="1 9 10">Nucleus</location>
    </subcellularLocation>
</comment>
<evidence type="ECO:0000256" key="4">
    <source>
        <dbReference type="ARBA" id="ARBA00023155"/>
    </source>
</evidence>
<dbReference type="SUPFAM" id="SSF46689">
    <property type="entry name" value="Homeodomain-like"/>
    <property type="match status" value="1"/>
</dbReference>
<dbReference type="STRING" id="200361.A0A453CJN7"/>
<accession>A0A453CJN7</accession>
<dbReference type="InterPro" id="IPR009057">
    <property type="entry name" value="Homeodomain-like_sf"/>
</dbReference>
<keyword evidence="16" id="KW-1185">Reference proteome</keyword>
<dbReference type="FunFam" id="1.10.10.60:FF:000274">
    <property type="entry name" value="Homeobox-leucine zipper protein HOX24"/>
    <property type="match status" value="1"/>
</dbReference>
<evidence type="ECO:0000259" key="14">
    <source>
        <dbReference type="PROSITE" id="PS50071"/>
    </source>
</evidence>
<feature type="domain" description="Homeobox" evidence="14">
    <location>
        <begin position="50"/>
        <end position="111"/>
    </location>
</feature>
<dbReference type="PROSITE" id="PS50071">
    <property type="entry name" value="HOMEOBOX_2"/>
    <property type="match status" value="1"/>
</dbReference>
<dbReference type="InterPro" id="IPR045224">
    <property type="entry name" value="HDZip_class_I_plant"/>
</dbReference>
<dbReference type="PANTHER" id="PTHR24326:SF234">
    <property type="entry name" value="HOMEOBOX-LEUCINE ZIPPER PROTEIN HOX22"/>
    <property type="match status" value="1"/>
</dbReference>
<comment type="function">
    <text evidence="11">Transcription factor.</text>
</comment>
<evidence type="ECO:0000256" key="5">
    <source>
        <dbReference type="ARBA" id="ARBA00023163"/>
    </source>
</evidence>
<dbReference type="GO" id="GO:0005634">
    <property type="term" value="C:nucleus"/>
    <property type="evidence" value="ECO:0007669"/>
    <property type="project" value="UniProtKB-SubCell"/>
</dbReference>
<evidence type="ECO:0000256" key="11">
    <source>
        <dbReference type="RuleBase" id="RU369038"/>
    </source>
</evidence>
<dbReference type="GO" id="GO:0045893">
    <property type="term" value="P:positive regulation of DNA-templated transcription"/>
    <property type="evidence" value="ECO:0007669"/>
    <property type="project" value="TreeGrafter"/>
</dbReference>
<dbReference type="InterPro" id="IPR001356">
    <property type="entry name" value="HD"/>
</dbReference>
<sequence>MDYHQQQQFLMPPPASLPAQQQQLCAPMMGMDMEMEMEEQLCFVGRGGGGRGAERKRRFTEEQIRSLESMFHAHHAKLEPREKAELARELGLQPRQVAIWFQNKRARWRSKQLEHDFAALRADYDALHSRVESLKQEKLALAAQVNISGKANRFLHELSERLRERDGGGGGATASSSSCNGGGQELDDDKRNVVAGCVDVEPPESCVLGGTACATPADVSASVESECDDHLRYDGAVFPESFCATPELWEPWPWPPVEWNAVA</sequence>
<dbReference type="CDD" id="cd00086">
    <property type="entry name" value="homeodomain"/>
    <property type="match status" value="1"/>
</dbReference>
<evidence type="ECO:0000256" key="12">
    <source>
        <dbReference type="SAM" id="Coils"/>
    </source>
</evidence>